<dbReference type="InterPro" id="IPR050310">
    <property type="entry name" value="VPS10-sortilin"/>
</dbReference>
<dbReference type="GO" id="GO:0005794">
    <property type="term" value="C:Golgi apparatus"/>
    <property type="evidence" value="ECO:0007669"/>
    <property type="project" value="TreeGrafter"/>
</dbReference>
<dbReference type="PANTHER" id="PTHR12106:SF27">
    <property type="entry name" value="SORTILIN-RELATED RECEPTOR"/>
    <property type="match status" value="1"/>
</dbReference>
<dbReference type="GO" id="GO:0016020">
    <property type="term" value="C:membrane"/>
    <property type="evidence" value="ECO:0007669"/>
    <property type="project" value="TreeGrafter"/>
</dbReference>
<dbReference type="GO" id="GO:0006892">
    <property type="term" value="P:post-Golgi vesicle-mediated transport"/>
    <property type="evidence" value="ECO:0007669"/>
    <property type="project" value="TreeGrafter"/>
</dbReference>
<dbReference type="AlphaFoldDB" id="A0A0C2NCI2"/>
<organism evidence="2 3">
    <name type="scientific">Thelohanellus kitauei</name>
    <name type="common">Myxosporean</name>
    <dbReference type="NCBI Taxonomy" id="669202"/>
    <lineage>
        <taxon>Eukaryota</taxon>
        <taxon>Metazoa</taxon>
        <taxon>Cnidaria</taxon>
        <taxon>Myxozoa</taxon>
        <taxon>Myxosporea</taxon>
        <taxon>Bivalvulida</taxon>
        <taxon>Platysporina</taxon>
        <taxon>Myxobolidae</taxon>
        <taxon>Thelohanellus</taxon>
    </lineage>
</organism>
<comment type="caution">
    <text evidence="2">The sequence shown here is derived from an EMBL/GenBank/DDBJ whole genome shotgun (WGS) entry which is preliminary data.</text>
</comment>
<gene>
    <name evidence="2" type="ORF">RF11_11474</name>
</gene>
<accession>A0A0C2NCI2</accession>
<dbReference type="EMBL" id="JWZT01001671">
    <property type="protein sequence ID" value="KII71672.1"/>
    <property type="molecule type" value="Genomic_DNA"/>
</dbReference>
<name>A0A0C2NCI2_THEKT</name>
<evidence type="ECO:0000313" key="2">
    <source>
        <dbReference type="EMBL" id="KII71672.1"/>
    </source>
</evidence>
<dbReference type="Proteomes" id="UP000031668">
    <property type="component" value="Unassembled WGS sequence"/>
</dbReference>
<sequence>MEIMRSKRDKLAIFKSGWLMFGTERPTGTIWFSFNKDINYFTMKLTSTSLIDILQLESPKHRVIATVNYDKVKKIYSLILYDFSEVIRISYLIVDRNCQGDDFEIWYVPRLYGNCFQGKEVTYLIKKPSIRCYDDRTVVLPTIKSCPCSLLDFHWYDQLMNSKPNYSIENYLCVWDPFTSLKEPVKRCRDGRIPVNSLNGYEL</sequence>
<feature type="domain" description="Sortilin C-terminal" evidence="1">
    <location>
        <begin position="93"/>
        <end position="188"/>
    </location>
</feature>
<evidence type="ECO:0000259" key="1">
    <source>
        <dbReference type="Pfam" id="PF15901"/>
    </source>
</evidence>
<protein>
    <recommendedName>
        <fullName evidence="1">Sortilin C-terminal domain-containing protein</fullName>
    </recommendedName>
</protein>
<proteinExistence type="predicted"/>
<dbReference type="PANTHER" id="PTHR12106">
    <property type="entry name" value="SORTILIN RELATED"/>
    <property type="match status" value="1"/>
</dbReference>
<dbReference type="OrthoDB" id="5949766at2759"/>
<reference evidence="2 3" key="1">
    <citation type="journal article" date="2014" name="Genome Biol. Evol.">
        <title>The genome of the myxosporean Thelohanellus kitauei shows adaptations to nutrient acquisition within its fish host.</title>
        <authorList>
            <person name="Yang Y."/>
            <person name="Xiong J."/>
            <person name="Zhou Z."/>
            <person name="Huo F."/>
            <person name="Miao W."/>
            <person name="Ran C."/>
            <person name="Liu Y."/>
            <person name="Zhang J."/>
            <person name="Feng J."/>
            <person name="Wang M."/>
            <person name="Wang M."/>
            <person name="Wang L."/>
            <person name="Yao B."/>
        </authorList>
    </citation>
    <scope>NUCLEOTIDE SEQUENCE [LARGE SCALE GENOMIC DNA]</scope>
    <source>
        <strain evidence="2">Wuqing</strain>
    </source>
</reference>
<dbReference type="InterPro" id="IPR031777">
    <property type="entry name" value="Sortilin_C"/>
</dbReference>
<evidence type="ECO:0000313" key="3">
    <source>
        <dbReference type="Proteomes" id="UP000031668"/>
    </source>
</evidence>
<dbReference type="Pfam" id="PF15901">
    <property type="entry name" value="Sortilin_C"/>
    <property type="match status" value="1"/>
</dbReference>
<keyword evidence="3" id="KW-1185">Reference proteome</keyword>